<dbReference type="SUPFAM" id="SSF51735">
    <property type="entry name" value="NAD(P)-binding Rossmann-fold domains"/>
    <property type="match status" value="1"/>
</dbReference>
<dbReference type="Gene3D" id="3.40.50.720">
    <property type="entry name" value="NAD(P)-binding Rossmann-like Domain"/>
    <property type="match status" value="1"/>
</dbReference>
<gene>
    <name evidence="2" type="ordered locus">Dred_0315</name>
</gene>
<dbReference type="PANTHER" id="PTHR30388:SF6">
    <property type="entry name" value="XANTHINE DEHYDROGENASE SUBUNIT A-RELATED"/>
    <property type="match status" value="1"/>
</dbReference>
<dbReference type="InterPro" id="IPR052698">
    <property type="entry name" value="MoCofactor_Util/Proc"/>
</dbReference>
<dbReference type="Pfam" id="PF13478">
    <property type="entry name" value="XdhC_C"/>
    <property type="match status" value="1"/>
</dbReference>
<proteinExistence type="predicted"/>
<reference evidence="2 3" key="1">
    <citation type="submission" date="2007-03" db="EMBL/GenBank/DDBJ databases">
        <title>Complete sequence of Desulfotomaculum reducens MI-1.</title>
        <authorList>
            <consortium name="US DOE Joint Genome Institute"/>
            <person name="Copeland A."/>
            <person name="Lucas S."/>
            <person name="Lapidus A."/>
            <person name="Barry K."/>
            <person name="Detter J.C."/>
            <person name="Glavina del Rio T."/>
            <person name="Hammon N."/>
            <person name="Israni S."/>
            <person name="Dalin E."/>
            <person name="Tice H."/>
            <person name="Pitluck S."/>
            <person name="Sims D."/>
            <person name="Brettin T."/>
            <person name="Bruce D."/>
            <person name="Han C."/>
            <person name="Tapia R."/>
            <person name="Schmutz J."/>
            <person name="Larimer F."/>
            <person name="Land M."/>
            <person name="Hauser L."/>
            <person name="Kyrpides N."/>
            <person name="Kim E."/>
            <person name="Tebo B.M."/>
            <person name="Richardson P."/>
        </authorList>
    </citation>
    <scope>NUCLEOTIDE SEQUENCE [LARGE SCALE GENOMIC DNA]</scope>
    <source>
        <strain evidence="2 3">MI-1</strain>
    </source>
</reference>
<organism evidence="2 3">
    <name type="scientific">Desulforamulus reducens (strain ATCC BAA-1160 / DSM 100696 / MI-1)</name>
    <name type="common">Desulfotomaculum reducens</name>
    <dbReference type="NCBI Taxonomy" id="349161"/>
    <lineage>
        <taxon>Bacteria</taxon>
        <taxon>Bacillati</taxon>
        <taxon>Bacillota</taxon>
        <taxon>Clostridia</taxon>
        <taxon>Eubacteriales</taxon>
        <taxon>Peptococcaceae</taxon>
        <taxon>Desulforamulus</taxon>
    </lineage>
</organism>
<evidence type="ECO:0000313" key="3">
    <source>
        <dbReference type="Proteomes" id="UP000001556"/>
    </source>
</evidence>
<dbReference type="InterPro" id="IPR036291">
    <property type="entry name" value="NAD(P)-bd_dom_sf"/>
</dbReference>
<dbReference type="HOGENOM" id="CLU_041115_4_1_9"/>
<keyword evidence="3" id="KW-1185">Reference proteome</keyword>
<sequence>MPPGHIKDRGDKMTLFKRLLAATERGEAVQMVTLVGVPEDNASSLGQMLLLFPDGRVEGALLNAAFTEKVLEIQQRQWERPKVLSITHDQQEYRVFWNSLVNKMRAVILGGGHISQPLALFLSQLDYEVTVIDDRPEFANRQRFPKADRIICEDFDKALEHITFDDNTAVIIVTRGHRYDLACLRSIAGKKAGYIGMIGSFRRVKAVLQLLKEEGVSTQWLNALKTPIGLDLGAQSPAEIALSIVAEMVAQFKGGRYLPLSILGGRQNG</sequence>
<dbReference type="KEGG" id="drm:Dred_0315"/>
<dbReference type="InterPro" id="IPR027051">
    <property type="entry name" value="XdhC_Rossmann_dom"/>
</dbReference>
<dbReference type="eggNOG" id="COG1975">
    <property type="taxonomic scope" value="Bacteria"/>
</dbReference>
<feature type="domain" description="XdhC Rossmann" evidence="1">
    <location>
        <begin position="107"/>
        <end position="248"/>
    </location>
</feature>
<dbReference type="PANTHER" id="PTHR30388">
    <property type="entry name" value="ALDEHYDE OXIDOREDUCTASE MOLYBDENUM COFACTOR ASSEMBLY PROTEIN"/>
    <property type="match status" value="1"/>
</dbReference>
<dbReference type="Proteomes" id="UP000001556">
    <property type="component" value="Chromosome"/>
</dbReference>
<dbReference type="AlphaFoldDB" id="A4J1B0"/>
<protein>
    <submittedName>
        <fullName evidence="2">Predicted sulfurylase large subunit, molybdopterin cytosine dinucleotide biosynthesis</fullName>
    </submittedName>
</protein>
<name>A4J1B0_DESRM</name>
<accession>A4J1B0</accession>
<evidence type="ECO:0000313" key="2">
    <source>
        <dbReference type="EMBL" id="ABO48863.1"/>
    </source>
</evidence>
<dbReference type="STRING" id="349161.Dred_0315"/>
<evidence type="ECO:0000259" key="1">
    <source>
        <dbReference type="Pfam" id="PF13478"/>
    </source>
</evidence>
<dbReference type="EMBL" id="CP000612">
    <property type="protein sequence ID" value="ABO48863.1"/>
    <property type="molecule type" value="Genomic_DNA"/>
</dbReference>